<protein>
    <submittedName>
        <fullName evidence="1">Amino acid synthesis family protein</fullName>
    </submittedName>
</protein>
<dbReference type="Gene3D" id="3.30.1330.110">
    <property type="entry name" value="BB2672"/>
    <property type="match status" value="1"/>
</dbReference>
<dbReference type="RefSeq" id="WP_144069319.1">
    <property type="nucleotide sequence ID" value="NZ_CP041636.1"/>
</dbReference>
<organism evidence="1 2">
    <name type="scientific">Ferrovibrio terrae</name>
    <dbReference type="NCBI Taxonomy" id="2594003"/>
    <lineage>
        <taxon>Bacteria</taxon>
        <taxon>Pseudomonadati</taxon>
        <taxon>Pseudomonadota</taxon>
        <taxon>Alphaproteobacteria</taxon>
        <taxon>Rhodospirillales</taxon>
        <taxon>Rhodospirillaceae</taxon>
        <taxon>Ferrovibrio</taxon>
    </lineage>
</organism>
<dbReference type="Proteomes" id="UP000317496">
    <property type="component" value="Chromosome"/>
</dbReference>
<dbReference type="InterPro" id="IPR035936">
    <property type="entry name" value="BB2672"/>
</dbReference>
<dbReference type="SUPFAM" id="SSF160519">
    <property type="entry name" value="BB2672-like"/>
    <property type="match status" value="1"/>
</dbReference>
<keyword evidence="2" id="KW-1185">Reference proteome</keyword>
<proteinExistence type="predicted"/>
<evidence type="ECO:0000313" key="1">
    <source>
        <dbReference type="EMBL" id="QDO98338.1"/>
    </source>
</evidence>
<dbReference type="AlphaFoldDB" id="A0A516H3I1"/>
<evidence type="ECO:0000313" key="2">
    <source>
        <dbReference type="Proteomes" id="UP000317496"/>
    </source>
</evidence>
<dbReference type="OrthoDB" id="9803312at2"/>
<name>A0A516H3I1_9PROT</name>
<accession>A0A516H3I1</accession>
<reference evidence="1 2" key="1">
    <citation type="submission" date="2019-07" db="EMBL/GenBank/DDBJ databases">
        <title>Genome sequencing for Ferrovibrio sp. K5.</title>
        <authorList>
            <person name="Park S.-J."/>
        </authorList>
    </citation>
    <scope>NUCLEOTIDE SEQUENCE [LARGE SCALE GENOMIC DNA]</scope>
    <source>
        <strain evidence="1 2">K5</strain>
    </source>
</reference>
<sequence length="194" mass="20507">MSLVEVRKIVCITEDTFHDGGPVATKRPVKGVIGAFVKNPYAGKYVQDITPMMDALKPLGLELTKRLVAALGNDPKAIEAYGKGALIGAGGELEHGALWHVPGGYSMREILGNAKAIVPSATKVGGPGARIDIPLHHVNAAYVRSHFDAIEFGVADGPRDNEIAFILAMSTGGRVHARVGGLQVHEIKGEDGQR</sequence>
<dbReference type="Pfam" id="PF06684">
    <property type="entry name" value="AA_synth"/>
    <property type="match status" value="1"/>
</dbReference>
<gene>
    <name evidence="1" type="ORF">FNB15_14125</name>
</gene>
<dbReference type="KEGG" id="fer:FNB15_14125"/>
<dbReference type="InterPro" id="IPR009569">
    <property type="entry name" value="AA_synth_put"/>
</dbReference>
<dbReference type="EMBL" id="CP041636">
    <property type="protein sequence ID" value="QDO98338.1"/>
    <property type="molecule type" value="Genomic_DNA"/>
</dbReference>